<organism evidence="2 3">
    <name type="scientific">Capronia coronata CBS 617.96</name>
    <dbReference type="NCBI Taxonomy" id="1182541"/>
    <lineage>
        <taxon>Eukaryota</taxon>
        <taxon>Fungi</taxon>
        <taxon>Dikarya</taxon>
        <taxon>Ascomycota</taxon>
        <taxon>Pezizomycotina</taxon>
        <taxon>Eurotiomycetes</taxon>
        <taxon>Chaetothyriomycetidae</taxon>
        <taxon>Chaetothyriales</taxon>
        <taxon>Herpotrichiellaceae</taxon>
        <taxon>Capronia</taxon>
    </lineage>
</organism>
<protein>
    <submittedName>
        <fullName evidence="2">Uncharacterized protein</fullName>
    </submittedName>
</protein>
<sequence length="74" mass="8022">MSRRLIGWALVVGFGVLNGYVTFRPAFEQRALEKLKEEELAAADLGPNLIEIPPQTTKPLKGSANDDANARQAG</sequence>
<dbReference type="HOGENOM" id="CLU_199209_0_0_1"/>
<dbReference type="AlphaFoldDB" id="W9YE65"/>
<dbReference type="EMBL" id="AMWN01000003">
    <property type="protein sequence ID" value="EXJ90823.1"/>
    <property type="molecule type" value="Genomic_DNA"/>
</dbReference>
<dbReference type="eggNOG" id="ENOG502RPWC">
    <property type="taxonomic scope" value="Eukaryota"/>
</dbReference>
<proteinExistence type="predicted"/>
<comment type="caution">
    <text evidence="2">The sequence shown here is derived from an EMBL/GenBank/DDBJ whole genome shotgun (WGS) entry which is preliminary data.</text>
</comment>
<dbReference type="Proteomes" id="UP000019484">
    <property type="component" value="Unassembled WGS sequence"/>
</dbReference>
<feature type="region of interest" description="Disordered" evidence="1">
    <location>
        <begin position="46"/>
        <end position="74"/>
    </location>
</feature>
<evidence type="ECO:0000313" key="3">
    <source>
        <dbReference type="Proteomes" id="UP000019484"/>
    </source>
</evidence>
<accession>W9YE65</accession>
<name>W9YE65_9EURO</name>
<evidence type="ECO:0000256" key="1">
    <source>
        <dbReference type="SAM" id="MobiDB-lite"/>
    </source>
</evidence>
<reference evidence="2 3" key="1">
    <citation type="submission" date="2013-03" db="EMBL/GenBank/DDBJ databases">
        <title>The Genome Sequence of Capronia coronata CBS 617.96.</title>
        <authorList>
            <consortium name="The Broad Institute Genomics Platform"/>
            <person name="Cuomo C."/>
            <person name="de Hoog S."/>
            <person name="Gorbushina A."/>
            <person name="Walker B."/>
            <person name="Young S.K."/>
            <person name="Zeng Q."/>
            <person name="Gargeya S."/>
            <person name="Fitzgerald M."/>
            <person name="Haas B."/>
            <person name="Abouelleil A."/>
            <person name="Allen A.W."/>
            <person name="Alvarado L."/>
            <person name="Arachchi H.M."/>
            <person name="Berlin A.M."/>
            <person name="Chapman S.B."/>
            <person name="Gainer-Dewar J."/>
            <person name="Goldberg J."/>
            <person name="Griggs A."/>
            <person name="Gujja S."/>
            <person name="Hansen M."/>
            <person name="Howarth C."/>
            <person name="Imamovic A."/>
            <person name="Ireland A."/>
            <person name="Larimer J."/>
            <person name="McCowan C."/>
            <person name="Murphy C."/>
            <person name="Pearson M."/>
            <person name="Poon T.W."/>
            <person name="Priest M."/>
            <person name="Roberts A."/>
            <person name="Saif S."/>
            <person name="Shea T."/>
            <person name="Sisk P."/>
            <person name="Sykes S."/>
            <person name="Wortman J."/>
            <person name="Nusbaum C."/>
            <person name="Birren B."/>
        </authorList>
    </citation>
    <scope>NUCLEOTIDE SEQUENCE [LARGE SCALE GENOMIC DNA]</scope>
    <source>
        <strain evidence="2 3">CBS 617.96</strain>
    </source>
</reference>
<gene>
    <name evidence="2" type="ORF">A1O1_03928</name>
</gene>
<dbReference type="RefSeq" id="XP_007723017.1">
    <property type="nucleotide sequence ID" value="XM_007724827.1"/>
</dbReference>
<evidence type="ECO:0000313" key="2">
    <source>
        <dbReference type="EMBL" id="EXJ90823.1"/>
    </source>
</evidence>
<dbReference type="Pfam" id="PF23670">
    <property type="entry name" value="PIGBOS1"/>
    <property type="match status" value="1"/>
</dbReference>
<dbReference type="GeneID" id="19158816"/>
<dbReference type="OrthoDB" id="4156743at2759"/>
<keyword evidence="3" id="KW-1185">Reference proteome</keyword>
<dbReference type="InterPro" id="IPR057394">
    <property type="entry name" value="PIGBOS1"/>
</dbReference>